<evidence type="ECO:0000256" key="2">
    <source>
        <dbReference type="SAM" id="SignalP"/>
    </source>
</evidence>
<evidence type="ECO:0000313" key="3">
    <source>
        <dbReference type="EMBL" id="MBB4936154.1"/>
    </source>
</evidence>
<feature type="signal peptide" evidence="2">
    <location>
        <begin position="1"/>
        <end position="26"/>
    </location>
</feature>
<protein>
    <recommendedName>
        <fullName evidence="5">Secreted protein</fullName>
    </recommendedName>
</protein>
<name>A0A7W7RQ65_9ACTN</name>
<dbReference type="AlphaFoldDB" id="A0A7W7RQ65"/>
<dbReference type="Proteomes" id="UP000534286">
    <property type="component" value="Unassembled WGS sequence"/>
</dbReference>
<keyword evidence="4" id="KW-1185">Reference proteome</keyword>
<evidence type="ECO:0008006" key="5">
    <source>
        <dbReference type="Google" id="ProtNLM"/>
    </source>
</evidence>
<reference evidence="3 4" key="1">
    <citation type="submission" date="2020-08" db="EMBL/GenBank/DDBJ databases">
        <title>Sequencing the genomes of 1000 actinobacteria strains.</title>
        <authorList>
            <person name="Klenk H.-P."/>
        </authorList>
    </citation>
    <scope>NUCLEOTIDE SEQUENCE [LARGE SCALE GENOMIC DNA]</scope>
    <source>
        <strain evidence="3 4">DSM 43023</strain>
    </source>
</reference>
<comment type="caution">
    <text evidence="3">The sequence shown here is derived from an EMBL/GenBank/DDBJ whole genome shotgun (WGS) entry which is preliminary data.</text>
</comment>
<feature type="region of interest" description="Disordered" evidence="1">
    <location>
        <begin position="28"/>
        <end position="58"/>
    </location>
</feature>
<gene>
    <name evidence="3" type="ORF">FHR32_000459</name>
</gene>
<organism evidence="3 4">
    <name type="scientific">Streptosporangium album</name>
    <dbReference type="NCBI Taxonomy" id="47479"/>
    <lineage>
        <taxon>Bacteria</taxon>
        <taxon>Bacillati</taxon>
        <taxon>Actinomycetota</taxon>
        <taxon>Actinomycetes</taxon>
        <taxon>Streptosporangiales</taxon>
        <taxon>Streptosporangiaceae</taxon>
        <taxon>Streptosporangium</taxon>
    </lineage>
</organism>
<dbReference type="EMBL" id="JACHJU010000001">
    <property type="protein sequence ID" value="MBB4936154.1"/>
    <property type="molecule type" value="Genomic_DNA"/>
</dbReference>
<evidence type="ECO:0000313" key="4">
    <source>
        <dbReference type="Proteomes" id="UP000534286"/>
    </source>
</evidence>
<dbReference type="RefSeq" id="WP_184752520.1">
    <property type="nucleotide sequence ID" value="NZ_BAABEK010000002.1"/>
</dbReference>
<evidence type="ECO:0000256" key="1">
    <source>
        <dbReference type="SAM" id="MobiDB-lite"/>
    </source>
</evidence>
<keyword evidence="2" id="KW-0732">Signal</keyword>
<proteinExistence type="predicted"/>
<accession>A0A7W7RQ65</accession>
<sequence>MTPLRTATGLALAAVLVSIAPSAAQAAAGPADTTAAKTTQWGPTYSPGRKAKALGSLTASDEDHEDIPAAGTVRISGRLHDLTRKGTACGWAVFRVTYRTPDGNLPFRHRSVSTCSYGTSKPFAFAYHDVYEVELKVCAEPKAAKPSLTCLYAGTWKVLYVSS</sequence>
<feature type="chain" id="PRO_5031055212" description="Secreted protein" evidence="2">
    <location>
        <begin position="27"/>
        <end position="163"/>
    </location>
</feature>
<feature type="compositionally biased region" description="Low complexity" evidence="1">
    <location>
        <begin position="28"/>
        <end position="39"/>
    </location>
</feature>